<keyword evidence="5" id="KW-0539">Nucleus</keyword>
<dbReference type="GO" id="GO:0035861">
    <property type="term" value="C:site of double-strand break"/>
    <property type="evidence" value="ECO:0007669"/>
    <property type="project" value="TreeGrafter"/>
</dbReference>
<dbReference type="Proteomes" id="UP000006790">
    <property type="component" value="Chromosome 2"/>
</dbReference>
<keyword evidence="4" id="KW-0238">DNA-binding</keyword>
<evidence type="ECO:0000259" key="7">
    <source>
        <dbReference type="Pfam" id="PF08784"/>
    </source>
</evidence>
<name>G8JNZ2_ERECY</name>
<dbReference type="FunFam" id="1.10.10.10:FF:001446">
    <property type="entry name" value="ADL176Wp"/>
    <property type="match status" value="1"/>
</dbReference>
<proteinExistence type="inferred from homology"/>
<dbReference type="GO" id="GO:0007004">
    <property type="term" value="P:telomere maintenance via telomerase"/>
    <property type="evidence" value="ECO:0007669"/>
    <property type="project" value="EnsemblFungi"/>
</dbReference>
<dbReference type="SUPFAM" id="SSF46785">
    <property type="entry name" value="Winged helix' DNA-binding domain"/>
    <property type="match status" value="1"/>
</dbReference>
<dbReference type="STRING" id="931890.G8JNZ2"/>
<dbReference type="FunCoup" id="G8JNZ2">
    <property type="interactions" value="863"/>
</dbReference>
<comment type="similarity">
    <text evidence="2">Belongs to the replication factor A protein 2 family.</text>
</comment>
<evidence type="ECO:0000256" key="5">
    <source>
        <dbReference type="ARBA" id="ARBA00023242"/>
    </source>
</evidence>
<dbReference type="SUPFAM" id="SSF50249">
    <property type="entry name" value="Nucleic acid-binding proteins"/>
    <property type="match status" value="1"/>
</dbReference>
<organism evidence="8 9">
    <name type="scientific">Eremothecium cymbalariae (strain CBS 270.75 / DBVPG 7215 / KCTC 17166 / NRRL Y-17582)</name>
    <name type="common">Yeast</name>
    <dbReference type="NCBI Taxonomy" id="931890"/>
    <lineage>
        <taxon>Eukaryota</taxon>
        <taxon>Fungi</taxon>
        <taxon>Dikarya</taxon>
        <taxon>Ascomycota</taxon>
        <taxon>Saccharomycotina</taxon>
        <taxon>Saccharomycetes</taxon>
        <taxon>Saccharomycetales</taxon>
        <taxon>Saccharomycetaceae</taxon>
        <taxon>Eremothecium</taxon>
    </lineage>
</organism>
<dbReference type="InterPro" id="IPR014892">
    <property type="entry name" value="RPA_C"/>
</dbReference>
<dbReference type="GO" id="GO:0006265">
    <property type="term" value="P:DNA topological change"/>
    <property type="evidence" value="ECO:0007669"/>
    <property type="project" value="EnsemblFungi"/>
</dbReference>
<dbReference type="Gene3D" id="2.40.50.140">
    <property type="entry name" value="Nucleic acid-binding proteins"/>
    <property type="match status" value="1"/>
</dbReference>
<dbReference type="PANTHER" id="PTHR13989:SF16">
    <property type="entry name" value="REPLICATION PROTEIN A2"/>
    <property type="match status" value="1"/>
</dbReference>
<evidence type="ECO:0000256" key="6">
    <source>
        <dbReference type="SAM" id="MobiDB-lite"/>
    </source>
</evidence>
<reference evidence="9" key="1">
    <citation type="journal article" date="2012" name="G3 (Bethesda)">
        <title>Pichia sorbitophila, an interspecies yeast hybrid reveals early steps of genome resolution following polyploidization.</title>
        <authorList>
            <person name="Leh Louis V."/>
            <person name="Despons L."/>
            <person name="Friedrich A."/>
            <person name="Martin T."/>
            <person name="Durrens P."/>
            <person name="Casaregola S."/>
            <person name="Neuveglise C."/>
            <person name="Fairhead C."/>
            <person name="Marck C."/>
            <person name="Cruz J.A."/>
            <person name="Straub M.L."/>
            <person name="Kugler V."/>
            <person name="Sacerdot C."/>
            <person name="Uzunov Z."/>
            <person name="Thierry A."/>
            <person name="Weiss S."/>
            <person name="Bleykasten C."/>
            <person name="De Montigny J."/>
            <person name="Jacques N."/>
            <person name="Jung P."/>
            <person name="Lemaire M."/>
            <person name="Mallet S."/>
            <person name="Morel G."/>
            <person name="Richard G.F."/>
            <person name="Sarkar A."/>
            <person name="Savel G."/>
            <person name="Schacherer J."/>
            <person name="Seret M.L."/>
            <person name="Talla E."/>
            <person name="Samson G."/>
            <person name="Jubin C."/>
            <person name="Poulain J."/>
            <person name="Vacherie B."/>
            <person name="Barbe V."/>
            <person name="Pelletier E."/>
            <person name="Sherman D.J."/>
            <person name="Westhof E."/>
            <person name="Weissenbach J."/>
            <person name="Baret P.V."/>
            <person name="Wincker P."/>
            <person name="Gaillardin C."/>
            <person name="Dujon B."/>
            <person name="Souciet J.L."/>
        </authorList>
    </citation>
    <scope>NUCLEOTIDE SEQUENCE [LARGE SCALE GENOMIC DNA]</scope>
    <source>
        <strain evidence="9">CBS 270.75 / DBVPG 7215 / KCTC 17166 / NRRL Y-17582</strain>
    </source>
</reference>
<protein>
    <recommendedName>
        <fullName evidence="7">Replication protein A C-terminal domain-containing protein</fullName>
    </recommendedName>
</protein>
<dbReference type="GO" id="GO:0030491">
    <property type="term" value="P:heteroduplex formation"/>
    <property type="evidence" value="ECO:0007669"/>
    <property type="project" value="EnsemblFungi"/>
</dbReference>
<evidence type="ECO:0000256" key="1">
    <source>
        <dbReference type="ARBA" id="ARBA00004123"/>
    </source>
</evidence>
<dbReference type="Pfam" id="PF08784">
    <property type="entry name" value="RPA_C"/>
    <property type="match status" value="1"/>
</dbReference>
<evidence type="ECO:0000256" key="3">
    <source>
        <dbReference type="ARBA" id="ARBA00022705"/>
    </source>
</evidence>
<dbReference type="GO" id="GO:0006289">
    <property type="term" value="P:nucleotide-excision repair"/>
    <property type="evidence" value="ECO:0007669"/>
    <property type="project" value="EnsemblFungi"/>
</dbReference>
<feature type="compositionally biased region" description="Polar residues" evidence="6">
    <location>
        <begin position="1"/>
        <end position="26"/>
    </location>
</feature>
<evidence type="ECO:0000256" key="2">
    <source>
        <dbReference type="ARBA" id="ARBA00007815"/>
    </source>
</evidence>
<dbReference type="GeneID" id="11470466"/>
<evidence type="ECO:0000313" key="9">
    <source>
        <dbReference type="Proteomes" id="UP000006790"/>
    </source>
</evidence>
<accession>G8JNZ2</accession>
<sequence length="280" mass="30888">MATYQQQPFNEYSSVSGGGFDNSQASAGKPNSAGGQTTATLTPVTIKQILEAKQFVQDGPYVVNNIELHNICFVGVVRNVVDHTANVNVTVEDGTGQLEFRQWSNDQKDIERASQGEKGEYNSEVSQQFQIGSYVKVFATLREFGGKMNIQYALVKPIENFNEVIAHHLSAIKCYALANGKLAHPTSAVGTGTSTGQESNAQSLFVQDNDFSNAKPATQRILDFCRDQCRDKDANTFSVHTKLIAQSLGMLEDDVRMHCQTLTEQGFIYPTFDENSYFTL</sequence>
<dbReference type="InterPro" id="IPR036388">
    <property type="entry name" value="WH-like_DNA-bd_sf"/>
</dbReference>
<evidence type="ECO:0000313" key="8">
    <source>
        <dbReference type="EMBL" id="AET37792.1"/>
    </source>
</evidence>
<dbReference type="GO" id="GO:0003697">
    <property type="term" value="F:single-stranded DNA binding"/>
    <property type="evidence" value="ECO:0007669"/>
    <property type="project" value="EnsemblFungi"/>
</dbReference>
<dbReference type="InterPro" id="IPR040260">
    <property type="entry name" value="RFA2-like"/>
</dbReference>
<dbReference type="GO" id="GO:0007131">
    <property type="term" value="P:reciprocal meiotic recombination"/>
    <property type="evidence" value="ECO:0007669"/>
    <property type="project" value="EnsemblFungi"/>
</dbReference>
<gene>
    <name evidence="8" type="ordered locus">Ecym_2034</name>
</gene>
<dbReference type="GO" id="GO:0000781">
    <property type="term" value="C:chromosome, telomeric region"/>
    <property type="evidence" value="ECO:0007669"/>
    <property type="project" value="EnsemblFungi"/>
</dbReference>
<dbReference type="Gene3D" id="1.10.10.10">
    <property type="entry name" value="Winged helix-like DNA-binding domain superfamily/Winged helix DNA-binding domain"/>
    <property type="match status" value="1"/>
</dbReference>
<dbReference type="InParanoid" id="G8JNZ2"/>
<dbReference type="CDD" id="cd04478">
    <property type="entry name" value="RPA2_DBD_D"/>
    <property type="match status" value="1"/>
</dbReference>
<dbReference type="PANTHER" id="PTHR13989">
    <property type="entry name" value="REPLICATION PROTEIN A-RELATED"/>
    <property type="match status" value="1"/>
</dbReference>
<dbReference type="GO" id="GO:0006260">
    <property type="term" value="P:DNA replication"/>
    <property type="evidence" value="ECO:0007669"/>
    <property type="project" value="UniProtKB-KW"/>
</dbReference>
<feature type="region of interest" description="Disordered" evidence="6">
    <location>
        <begin position="1"/>
        <end position="38"/>
    </location>
</feature>
<keyword evidence="9" id="KW-1185">Reference proteome</keyword>
<keyword evidence="3" id="KW-0235">DNA replication</keyword>
<dbReference type="HOGENOM" id="CLU_051033_0_0_1"/>
<dbReference type="GO" id="GO:0000724">
    <property type="term" value="P:double-strand break repair via homologous recombination"/>
    <property type="evidence" value="ECO:0007669"/>
    <property type="project" value="EnsemblFungi"/>
</dbReference>
<evidence type="ECO:0000256" key="4">
    <source>
        <dbReference type="ARBA" id="ARBA00023125"/>
    </source>
</evidence>
<dbReference type="RefSeq" id="XP_003644609.1">
    <property type="nucleotide sequence ID" value="XM_003644561.1"/>
</dbReference>
<dbReference type="PIRSF" id="PIRSF036949">
    <property type="entry name" value="RPA32"/>
    <property type="match status" value="1"/>
</dbReference>
<dbReference type="InterPro" id="IPR036390">
    <property type="entry name" value="WH_DNA-bd_sf"/>
</dbReference>
<dbReference type="InterPro" id="IPR014646">
    <property type="entry name" value="Rfa2/RPA32"/>
</dbReference>
<dbReference type="GO" id="GO:0000794">
    <property type="term" value="C:condensed nuclear chromosome"/>
    <property type="evidence" value="ECO:0007669"/>
    <property type="project" value="EnsemblFungi"/>
</dbReference>
<comment type="subcellular location">
    <subcellularLocation>
        <location evidence="1">Nucleus</location>
    </subcellularLocation>
</comment>
<feature type="domain" description="Replication protein A C-terminal" evidence="7">
    <location>
        <begin position="188"/>
        <end position="275"/>
    </location>
</feature>
<dbReference type="AlphaFoldDB" id="G8JNZ2"/>
<dbReference type="GO" id="GO:0003690">
    <property type="term" value="F:double-stranded DNA binding"/>
    <property type="evidence" value="ECO:0007669"/>
    <property type="project" value="EnsemblFungi"/>
</dbReference>
<dbReference type="EMBL" id="CP002498">
    <property type="protein sequence ID" value="AET37792.1"/>
    <property type="molecule type" value="Genomic_DNA"/>
</dbReference>
<dbReference type="GO" id="GO:0016567">
    <property type="term" value="P:protein ubiquitination"/>
    <property type="evidence" value="ECO:0007669"/>
    <property type="project" value="EnsemblFungi"/>
</dbReference>
<dbReference type="eggNOG" id="KOG3108">
    <property type="taxonomic scope" value="Eukaryota"/>
</dbReference>
<dbReference type="GO" id="GO:0043565">
    <property type="term" value="F:sequence-specific DNA binding"/>
    <property type="evidence" value="ECO:0007669"/>
    <property type="project" value="EnsemblFungi"/>
</dbReference>
<dbReference type="GO" id="GO:0045184">
    <property type="term" value="P:establishment of protein localization"/>
    <property type="evidence" value="ECO:0007669"/>
    <property type="project" value="EnsemblFungi"/>
</dbReference>
<dbReference type="GO" id="GO:0000722">
    <property type="term" value="P:telomere maintenance via recombination"/>
    <property type="evidence" value="ECO:0007669"/>
    <property type="project" value="EnsemblFungi"/>
</dbReference>
<dbReference type="OMA" id="SFGNKRY"/>
<dbReference type="InterPro" id="IPR012340">
    <property type="entry name" value="NA-bd_OB-fold"/>
</dbReference>
<dbReference type="GO" id="GO:0005662">
    <property type="term" value="C:DNA replication factor A complex"/>
    <property type="evidence" value="ECO:0007669"/>
    <property type="project" value="EnsemblFungi"/>
</dbReference>
<dbReference type="KEGG" id="erc:Ecym_2034"/>
<dbReference type="OrthoDB" id="25571at2759"/>